<proteinExistence type="predicted"/>
<name>A0ABQ7LER3_BRACM</name>
<organism evidence="1 2">
    <name type="scientific">Brassica rapa subsp. trilocularis</name>
    <dbReference type="NCBI Taxonomy" id="1813537"/>
    <lineage>
        <taxon>Eukaryota</taxon>
        <taxon>Viridiplantae</taxon>
        <taxon>Streptophyta</taxon>
        <taxon>Embryophyta</taxon>
        <taxon>Tracheophyta</taxon>
        <taxon>Spermatophyta</taxon>
        <taxon>Magnoliopsida</taxon>
        <taxon>eudicotyledons</taxon>
        <taxon>Gunneridae</taxon>
        <taxon>Pentapetalae</taxon>
        <taxon>rosids</taxon>
        <taxon>malvids</taxon>
        <taxon>Brassicales</taxon>
        <taxon>Brassicaceae</taxon>
        <taxon>Brassiceae</taxon>
        <taxon>Brassica</taxon>
    </lineage>
</organism>
<evidence type="ECO:0000313" key="2">
    <source>
        <dbReference type="Proteomes" id="UP000823674"/>
    </source>
</evidence>
<reference evidence="1 2" key="1">
    <citation type="submission" date="2021-03" db="EMBL/GenBank/DDBJ databases">
        <authorList>
            <person name="King G.J."/>
            <person name="Bancroft I."/>
            <person name="Baten A."/>
            <person name="Bloomfield J."/>
            <person name="Borpatragohain P."/>
            <person name="He Z."/>
            <person name="Irish N."/>
            <person name="Irwin J."/>
            <person name="Liu K."/>
            <person name="Mauleon R.P."/>
            <person name="Moore J."/>
            <person name="Morris R."/>
            <person name="Ostergaard L."/>
            <person name="Wang B."/>
            <person name="Wells R."/>
        </authorList>
    </citation>
    <scope>NUCLEOTIDE SEQUENCE [LARGE SCALE GENOMIC DNA]</scope>
    <source>
        <strain evidence="1">R-o-18</strain>
        <tissue evidence="1">Leaf</tissue>
    </source>
</reference>
<evidence type="ECO:0000313" key="1">
    <source>
        <dbReference type="EMBL" id="KAG5385067.1"/>
    </source>
</evidence>
<comment type="caution">
    <text evidence="1">The sequence shown here is derived from an EMBL/GenBank/DDBJ whole genome shotgun (WGS) entry which is preliminary data.</text>
</comment>
<protein>
    <submittedName>
        <fullName evidence="1">Uncharacterized protein</fullName>
    </submittedName>
</protein>
<dbReference type="EMBL" id="JADBGQ010000008">
    <property type="protein sequence ID" value="KAG5385067.1"/>
    <property type="molecule type" value="Genomic_DNA"/>
</dbReference>
<gene>
    <name evidence="1" type="primary">A09g513370.1_BraROA</name>
    <name evidence="1" type="ORF">IGI04_036537</name>
</gene>
<sequence>MATATRRRRDRATLMAMRSSDVNGNEIECILSHEADKIETRNLKTLNPQKESQFPTLMEEACVQAYMRATTLPAASTHLLRSRMIAESVPFSSDKDASEGSTSAVENDVSYDLMSHINYLLVRGVVRVSMVLVRDIWVFEKSLFHTRA</sequence>
<accession>A0ABQ7LER3</accession>
<keyword evidence="2" id="KW-1185">Reference proteome</keyword>
<dbReference type="Proteomes" id="UP000823674">
    <property type="component" value="Chromosome A09"/>
</dbReference>